<keyword evidence="6" id="KW-0732">Signal</keyword>
<keyword evidence="5" id="KW-0256">Endoplasmic reticulum</keyword>
<keyword evidence="5" id="KW-0808">Transferase</keyword>
<comment type="similarity">
    <text evidence="5">Belongs to the class VI-like SAM-binding methyltransferase superfamily. Isoprenylcysteine carboxyl methyltransferase family.</text>
</comment>
<dbReference type="InterPro" id="IPR007269">
    <property type="entry name" value="ICMT_MeTrfase"/>
</dbReference>
<evidence type="ECO:0000256" key="4">
    <source>
        <dbReference type="ARBA" id="ARBA00023136"/>
    </source>
</evidence>
<evidence type="ECO:0000313" key="7">
    <source>
        <dbReference type="EMBL" id="KJA18182.1"/>
    </source>
</evidence>
<dbReference type="GO" id="GO:0032259">
    <property type="term" value="P:methylation"/>
    <property type="evidence" value="ECO:0007669"/>
    <property type="project" value="UniProtKB-KW"/>
</dbReference>
<dbReference type="STRING" id="945553.A0A0D2KUC1"/>
<sequence length="233" mass="25409">MSLLRIPFSLSVTWAIHTMFTAPTPPAQSAERVGSVGLEVYLIPRIIKTCFYLSGAAEVLSILANAYPDSIPSHLISAALNRKSPPTNIAITRSFLVAWVCCITGTLIRRQCYKALGKSFTFEISLKKDHRLVTSGPYAFVRHPAYSSGALGFFGALSCHTTPGAWLLECSGVLQPPWDGPLIALGWLAGAASFVLTMVPRLNREDAIMKGYFEAQWDAWAAKVPYSLIPGIY</sequence>
<dbReference type="OrthoDB" id="422086at2759"/>
<organism evidence="7 8">
    <name type="scientific">Hypholoma sublateritium (strain FD-334 SS-4)</name>
    <dbReference type="NCBI Taxonomy" id="945553"/>
    <lineage>
        <taxon>Eukaryota</taxon>
        <taxon>Fungi</taxon>
        <taxon>Dikarya</taxon>
        <taxon>Basidiomycota</taxon>
        <taxon>Agaricomycotina</taxon>
        <taxon>Agaricomycetes</taxon>
        <taxon>Agaricomycetidae</taxon>
        <taxon>Agaricales</taxon>
        <taxon>Agaricineae</taxon>
        <taxon>Strophariaceae</taxon>
        <taxon>Hypholoma</taxon>
    </lineage>
</organism>
<keyword evidence="4" id="KW-0472">Membrane</keyword>
<feature type="chain" id="PRO_5013175675" description="Protein-S-isoprenylcysteine O-methyltransferase" evidence="6">
    <location>
        <begin position="16"/>
        <end position="233"/>
    </location>
</feature>
<protein>
    <recommendedName>
        <fullName evidence="5">Protein-S-isoprenylcysteine O-methyltransferase</fullName>
        <ecNumber evidence="5">2.1.1.100</ecNumber>
    </recommendedName>
</protein>
<gene>
    <name evidence="7" type="ORF">HYPSUDRAFT_145314</name>
</gene>
<evidence type="ECO:0000256" key="1">
    <source>
        <dbReference type="ARBA" id="ARBA00004141"/>
    </source>
</evidence>
<keyword evidence="5" id="KW-0949">S-adenosyl-L-methionine</keyword>
<proteinExistence type="inferred from homology"/>
<dbReference type="EMBL" id="KN817592">
    <property type="protein sequence ID" value="KJA18182.1"/>
    <property type="molecule type" value="Genomic_DNA"/>
</dbReference>
<dbReference type="GO" id="GO:0005789">
    <property type="term" value="C:endoplasmic reticulum membrane"/>
    <property type="evidence" value="ECO:0007669"/>
    <property type="project" value="UniProtKB-SubCell"/>
</dbReference>
<keyword evidence="5" id="KW-0489">Methyltransferase</keyword>
<comment type="catalytic activity">
    <reaction evidence="5">
        <text>[protein]-C-terminal S-[(2E,6E)-farnesyl]-L-cysteine + S-adenosyl-L-methionine = [protein]-C-terminal S-[(2E,6E)-farnesyl]-L-cysteine methyl ester + S-adenosyl-L-homocysteine</text>
        <dbReference type="Rhea" id="RHEA:21672"/>
        <dbReference type="Rhea" id="RHEA-COMP:12125"/>
        <dbReference type="Rhea" id="RHEA-COMP:12126"/>
        <dbReference type="ChEBI" id="CHEBI:57856"/>
        <dbReference type="ChEBI" id="CHEBI:59789"/>
        <dbReference type="ChEBI" id="CHEBI:90510"/>
        <dbReference type="ChEBI" id="CHEBI:90511"/>
        <dbReference type="EC" id="2.1.1.100"/>
    </reaction>
</comment>
<dbReference type="OMA" id="CETIITC"/>
<dbReference type="Gene3D" id="1.20.120.1630">
    <property type="match status" value="1"/>
</dbReference>
<feature type="signal peptide" evidence="6">
    <location>
        <begin position="1"/>
        <end position="15"/>
    </location>
</feature>
<evidence type="ECO:0000313" key="8">
    <source>
        <dbReference type="Proteomes" id="UP000054270"/>
    </source>
</evidence>
<dbReference type="AlphaFoldDB" id="A0A0D2KUC1"/>
<name>A0A0D2KUC1_HYPSF</name>
<dbReference type="Pfam" id="PF04140">
    <property type="entry name" value="ICMT"/>
    <property type="match status" value="1"/>
</dbReference>
<evidence type="ECO:0000256" key="3">
    <source>
        <dbReference type="ARBA" id="ARBA00022989"/>
    </source>
</evidence>
<comment type="subcellular location">
    <subcellularLocation>
        <location evidence="5">Endoplasmic reticulum membrane</location>
        <topology evidence="5">Multi-pass membrane protein</topology>
    </subcellularLocation>
    <subcellularLocation>
        <location evidence="1">Membrane</location>
        <topology evidence="1">Multi-pass membrane protein</topology>
    </subcellularLocation>
</comment>
<dbReference type="Proteomes" id="UP000054270">
    <property type="component" value="Unassembled WGS sequence"/>
</dbReference>
<reference evidence="8" key="1">
    <citation type="submission" date="2014-04" db="EMBL/GenBank/DDBJ databases">
        <title>Evolutionary Origins and Diversification of the Mycorrhizal Mutualists.</title>
        <authorList>
            <consortium name="DOE Joint Genome Institute"/>
            <consortium name="Mycorrhizal Genomics Consortium"/>
            <person name="Kohler A."/>
            <person name="Kuo A."/>
            <person name="Nagy L.G."/>
            <person name="Floudas D."/>
            <person name="Copeland A."/>
            <person name="Barry K.W."/>
            <person name="Cichocki N."/>
            <person name="Veneault-Fourrey C."/>
            <person name="LaButti K."/>
            <person name="Lindquist E.A."/>
            <person name="Lipzen A."/>
            <person name="Lundell T."/>
            <person name="Morin E."/>
            <person name="Murat C."/>
            <person name="Riley R."/>
            <person name="Ohm R."/>
            <person name="Sun H."/>
            <person name="Tunlid A."/>
            <person name="Henrissat B."/>
            <person name="Grigoriev I.V."/>
            <person name="Hibbett D.S."/>
            <person name="Martin F."/>
        </authorList>
    </citation>
    <scope>NUCLEOTIDE SEQUENCE [LARGE SCALE GENOMIC DNA]</scope>
    <source>
        <strain evidence="8">FD-334 SS-4</strain>
    </source>
</reference>
<keyword evidence="2" id="KW-0812">Transmembrane</keyword>
<dbReference type="GO" id="GO:0004671">
    <property type="term" value="F:protein C-terminal S-isoprenylcysteine carboxyl O-methyltransferase activity"/>
    <property type="evidence" value="ECO:0007669"/>
    <property type="project" value="UniProtKB-EC"/>
</dbReference>
<dbReference type="EC" id="2.1.1.100" evidence="5"/>
<keyword evidence="8" id="KW-1185">Reference proteome</keyword>
<evidence type="ECO:0000256" key="5">
    <source>
        <dbReference type="RuleBase" id="RU362022"/>
    </source>
</evidence>
<dbReference type="PANTHER" id="PTHR12714">
    <property type="entry name" value="PROTEIN-S ISOPRENYLCYSTEINE O-METHYLTRANSFERASE"/>
    <property type="match status" value="1"/>
</dbReference>
<evidence type="ECO:0000256" key="6">
    <source>
        <dbReference type="SAM" id="SignalP"/>
    </source>
</evidence>
<evidence type="ECO:0000256" key="2">
    <source>
        <dbReference type="ARBA" id="ARBA00022692"/>
    </source>
</evidence>
<keyword evidence="3" id="KW-1133">Transmembrane helix</keyword>
<accession>A0A0D2KUC1</accession>
<dbReference type="PANTHER" id="PTHR12714:SF24">
    <property type="entry name" value="SLR1182 PROTEIN"/>
    <property type="match status" value="1"/>
</dbReference>